<dbReference type="GO" id="GO:0016020">
    <property type="term" value="C:membrane"/>
    <property type="evidence" value="ECO:0007669"/>
    <property type="project" value="TreeGrafter"/>
</dbReference>
<dbReference type="GO" id="GO:0008017">
    <property type="term" value="F:microtubule binding"/>
    <property type="evidence" value="ECO:0007669"/>
    <property type="project" value="TreeGrafter"/>
</dbReference>
<accession>A0A6B2LR97</accession>
<dbReference type="InterPro" id="IPR000375">
    <property type="entry name" value="Dynamin_stalk"/>
</dbReference>
<dbReference type="GO" id="GO:0000266">
    <property type="term" value="P:mitochondrial fission"/>
    <property type="evidence" value="ECO:0007669"/>
    <property type="project" value="TreeGrafter"/>
</dbReference>
<evidence type="ECO:0000313" key="2">
    <source>
        <dbReference type="EMBL" id="NDV39523.1"/>
    </source>
</evidence>
<dbReference type="GO" id="GO:0005874">
    <property type="term" value="C:microtubule"/>
    <property type="evidence" value="ECO:0007669"/>
    <property type="project" value="TreeGrafter"/>
</dbReference>
<evidence type="ECO:0000259" key="1">
    <source>
        <dbReference type="Pfam" id="PF01031"/>
    </source>
</evidence>
<dbReference type="PANTHER" id="PTHR11566:SF21">
    <property type="entry name" value="DYNAMIN RELATED PROTEIN 1, ISOFORM A"/>
    <property type="match status" value="1"/>
</dbReference>
<protein>
    <recommendedName>
        <fullName evidence="1">Dynamin stalk domain-containing protein</fullName>
    </recommendedName>
</protein>
<dbReference type="Pfam" id="PF01031">
    <property type="entry name" value="Dynamin_M"/>
    <property type="match status" value="1"/>
</dbReference>
<dbReference type="GO" id="GO:0016559">
    <property type="term" value="P:peroxisome fission"/>
    <property type="evidence" value="ECO:0007669"/>
    <property type="project" value="TreeGrafter"/>
</dbReference>
<dbReference type="GO" id="GO:0006897">
    <property type="term" value="P:endocytosis"/>
    <property type="evidence" value="ECO:0007669"/>
    <property type="project" value="TreeGrafter"/>
</dbReference>
<dbReference type="GO" id="GO:0005737">
    <property type="term" value="C:cytoplasm"/>
    <property type="evidence" value="ECO:0007669"/>
    <property type="project" value="TreeGrafter"/>
</dbReference>
<dbReference type="GO" id="GO:0048312">
    <property type="term" value="P:intracellular distribution of mitochondria"/>
    <property type="evidence" value="ECO:0007669"/>
    <property type="project" value="TreeGrafter"/>
</dbReference>
<dbReference type="GO" id="GO:0003924">
    <property type="term" value="F:GTPase activity"/>
    <property type="evidence" value="ECO:0007669"/>
    <property type="project" value="TreeGrafter"/>
</dbReference>
<reference evidence="2" key="1">
    <citation type="journal article" date="2020" name="J. Eukaryot. Microbiol.">
        <title>De novo Sequencing, Assembly and Annotation of the Transcriptome for the Free-Living Testate Amoeba Arcella intermedia.</title>
        <authorList>
            <person name="Ribeiro G.M."/>
            <person name="Porfirio-Sousa A.L."/>
            <person name="Maurer-Alcala X.X."/>
            <person name="Katz L.A."/>
            <person name="Lahr D.J.G."/>
        </authorList>
    </citation>
    <scope>NUCLEOTIDE SEQUENCE</scope>
</reference>
<name>A0A6B2LR97_9EUKA</name>
<sequence>MMNSTGPKSSLFVPEESFEQLARMQIKILEEPSLRCIDLVHDELQRILNCIEVPENNNLREKIIEVVNNLLRAYKQPTREMVRIGSYQYQSS</sequence>
<dbReference type="EMBL" id="GIBP01010554">
    <property type="protein sequence ID" value="NDV39523.1"/>
    <property type="molecule type" value="Transcribed_RNA"/>
</dbReference>
<feature type="domain" description="Dynamin stalk" evidence="1">
    <location>
        <begin position="2"/>
        <end position="83"/>
    </location>
</feature>
<dbReference type="Gene3D" id="1.20.120.1240">
    <property type="entry name" value="Dynamin, middle domain"/>
    <property type="match status" value="1"/>
</dbReference>
<proteinExistence type="predicted"/>
<dbReference type="PANTHER" id="PTHR11566">
    <property type="entry name" value="DYNAMIN"/>
    <property type="match status" value="1"/>
</dbReference>
<dbReference type="InterPro" id="IPR022812">
    <property type="entry name" value="Dynamin"/>
</dbReference>
<organism evidence="2">
    <name type="scientific">Arcella intermedia</name>
    <dbReference type="NCBI Taxonomy" id="1963864"/>
    <lineage>
        <taxon>Eukaryota</taxon>
        <taxon>Amoebozoa</taxon>
        <taxon>Tubulinea</taxon>
        <taxon>Elardia</taxon>
        <taxon>Arcellinida</taxon>
        <taxon>Sphaerothecina</taxon>
        <taxon>Arcellidae</taxon>
        <taxon>Arcella</taxon>
    </lineage>
</organism>
<dbReference type="AlphaFoldDB" id="A0A6B2LR97"/>